<proteinExistence type="predicted"/>
<dbReference type="InterPro" id="IPR009097">
    <property type="entry name" value="Cyclic_Pdiesterase"/>
</dbReference>
<evidence type="ECO:0000259" key="1">
    <source>
        <dbReference type="Pfam" id="PF10469"/>
    </source>
</evidence>
<evidence type="ECO:0000313" key="2">
    <source>
        <dbReference type="EMBL" id="NME68221.1"/>
    </source>
</evidence>
<dbReference type="Proteomes" id="UP000576082">
    <property type="component" value="Unassembled WGS sequence"/>
</dbReference>
<accession>A0A7X9RTC2</accession>
<protein>
    <submittedName>
        <fullName evidence="2">Mutarotase</fullName>
    </submittedName>
</protein>
<gene>
    <name evidence="2" type="ORF">HHU12_09640</name>
</gene>
<dbReference type="RefSeq" id="WP_169656532.1">
    <property type="nucleotide sequence ID" value="NZ_JABANE010000021.1"/>
</dbReference>
<evidence type="ECO:0000313" key="3">
    <source>
        <dbReference type="Proteomes" id="UP000576082"/>
    </source>
</evidence>
<reference evidence="2 3" key="1">
    <citation type="submission" date="2020-04" db="EMBL/GenBank/DDBJ databases">
        <title>Flammeovirga sp. SR4, a novel species isolated from seawater.</title>
        <authorList>
            <person name="Wang X."/>
        </authorList>
    </citation>
    <scope>NUCLEOTIDE SEQUENCE [LARGE SCALE GENOMIC DNA]</scope>
    <source>
        <strain evidence="2 3">ATCC 23126</strain>
    </source>
</reference>
<keyword evidence="3" id="KW-1185">Reference proteome</keyword>
<name>A0A7X9RTC2_9BACT</name>
<sequence length="227" mass="26759">MNNIEFYNNLYHEAVTKFKTDNYQLDKLIDAKDDRRFGISLILKPDELVLKNIQGFLSQLRAVEPRQYFYPDTDIHVTVMSIITCYDGFSLDKISIEDYINTIKKSLDSIESFDVLFKGVTASPSCILLQGFVKDNVLNNIRNRLRSEFMSTSLEQSIDIRYVLQTAHSTIVRLKEKLEEKNKFLDLVEKYRNHYFGTVKVNNIDLVYNDWYQRKEKVKGLYQFPLH</sequence>
<dbReference type="AlphaFoldDB" id="A0A7X9RTC2"/>
<dbReference type="InterPro" id="IPR019510">
    <property type="entry name" value="AKAP7-like_phosphoesterase"/>
</dbReference>
<dbReference type="Gene3D" id="3.90.1140.10">
    <property type="entry name" value="Cyclic phosphodiesterase"/>
    <property type="match status" value="1"/>
</dbReference>
<organism evidence="2 3">
    <name type="scientific">Flammeovirga aprica JL-4</name>
    <dbReference type="NCBI Taxonomy" id="694437"/>
    <lineage>
        <taxon>Bacteria</taxon>
        <taxon>Pseudomonadati</taxon>
        <taxon>Bacteroidota</taxon>
        <taxon>Cytophagia</taxon>
        <taxon>Cytophagales</taxon>
        <taxon>Flammeovirgaceae</taxon>
        <taxon>Flammeovirga</taxon>
    </lineage>
</organism>
<comment type="caution">
    <text evidence="2">The sequence shown here is derived from an EMBL/GenBank/DDBJ whole genome shotgun (WGS) entry which is preliminary data.</text>
</comment>
<feature type="domain" description="A-kinase anchor protein 7-like phosphoesterase" evidence="1">
    <location>
        <begin position="66"/>
        <end position="208"/>
    </location>
</feature>
<dbReference type="Pfam" id="PF10469">
    <property type="entry name" value="AKAP7_NLS"/>
    <property type="match status" value="1"/>
</dbReference>
<dbReference type="SUPFAM" id="SSF55144">
    <property type="entry name" value="LigT-like"/>
    <property type="match status" value="1"/>
</dbReference>
<dbReference type="EMBL" id="JABANE010000021">
    <property type="protein sequence ID" value="NME68221.1"/>
    <property type="molecule type" value="Genomic_DNA"/>
</dbReference>